<evidence type="ECO:0000256" key="1">
    <source>
        <dbReference type="ARBA" id="ARBA00008011"/>
    </source>
</evidence>
<dbReference type="Pfam" id="PF07651">
    <property type="entry name" value="ANTH"/>
    <property type="match status" value="1"/>
</dbReference>
<dbReference type="GO" id="GO:0008021">
    <property type="term" value="C:synaptic vesicle"/>
    <property type="evidence" value="ECO:0007669"/>
    <property type="project" value="TreeGrafter"/>
</dbReference>
<protein>
    <submittedName>
        <fullName evidence="3">ANTH domain protein</fullName>
    </submittedName>
</protein>
<dbReference type="InterPro" id="IPR011417">
    <property type="entry name" value="ANTH_dom"/>
</dbReference>
<comment type="caution">
    <text evidence="3">The sequence shown here is derived from an EMBL/GenBank/DDBJ whole genome shotgun (WGS) entry which is preliminary data.</text>
</comment>
<dbReference type="OrthoDB" id="44015at2759"/>
<dbReference type="GO" id="GO:0005545">
    <property type="term" value="F:1-phosphatidylinositol binding"/>
    <property type="evidence" value="ECO:0007669"/>
    <property type="project" value="InterPro"/>
</dbReference>
<name>A0A368GEH9_ANCCA</name>
<dbReference type="InterPro" id="IPR013809">
    <property type="entry name" value="ENTH"/>
</dbReference>
<accession>A0A368GEH9</accession>
<evidence type="ECO:0000313" key="3">
    <source>
        <dbReference type="EMBL" id="RCN42772.1"/>
    </source>
</evidence>
<dbReference type="STRING" id="29170.A0A368GEH9"/>
<proteinExistence type="inferred from homology"/>
<dbReference type="Gene3D" id="1.20.58.150">
    <property type="entry name" value="ANTH domain"/>
    <property type="match status" value="1"/>
</dbReference>
<dbReference type="GO" id="GO:0030136">
    <property type="term" value="C:clathrin-coated vesicle"/>
    <property type="evidence" value="ECO:0007669"/>
    <property type="project" value="InterPro"/>
</dbReference>
<dbReference type="GO" id="GO:0016185">
    <property type="term" value="P:synaptic vesicle budding from presynaptic endocytic zone membrane"/>
    <property type="evidence" value="ECO:0007669"/>
    <property type="project" value="TreeGrafter"/>
</dbReference>
<reference evidence="3 4" key="1">
    <citation type="submission" date="2014-10" db="EMBL/GenBank/DDBJ databases">
        <title>Draft genome of the hookworm Ancylostoma caninum.</title>
        <authorList>
            <person name="Mitreva M."/>
        </authorList>
    </citation>
    <scope>NUCLEOTIDE SEQUENCE [LARGE SCALE GENOMIC DNA]</scope>
    <source>
        <strain evidence="3 4">Baltimore</strain>
    </source>
</reference>
<dbReference type="InterPro" id="IPR045192">
    <property type="entry name" value="AP180-like"/>
</dbReference>
<dbReference type="EMBL" id="JOJR01000180">
    <property type="protein sequence ID" value="RCN42772.1"/>
    <property type="molecule type" value="Genomic_DNA"/>
</dbReference>
<dbReference type="SUPFAM" id="SSF89009">
    <property type="entry name" value="GAT-like domain"/>
    <property type="match status" value="1"/>
</dbReference>
<dbReference type="PANTHER" id="PTHR22951">
    <property type="entry name" value="CLATHRIN ASSEMBLY PROTEIN"/>
    <property type="match status" value="1"/>
</dbReference>
<dbReference type="AlphaFoldDB" id="A0A368GEH9"/>
<dbReference type="InterPro" id="IPR008942">
    <property type="entry name" value="ENTH_VHS"/>
</dbReference>
<dbReference type="GO" id="GO:0048268">
    <property type="term" value="P:clathrin coat assembly"/>
    <property type="evidence" value="ECO:0007669"/>
    <property type="project" value="InterPro"/>
</dbReference>
<dbReference type="GO" id="GO:0032050">
    <property type="term" value="F:clathrin heavy chain binding"/>
    <property type="evidence" value="ECO:0007669"/>
    <property type="project" value="TreeGrafter"/>
</dbReference>
<dbReference type="GO" id="GO:0005905">
    <property type="term" value="C:clathrin-coated pit"/>
    <property type="evidence" value="ECO:0007669"/>
    <property type="project" value="TreeGrafter"/>
</dbReference>
<dbReference type="Gene3D" id="1.25.40.90">
    <property type="match status" value="1"/>
</dbReference>
<comment type="similarity">
    <text evidence="1">Belongs to the PICALM/SNAP91 family.</text>
</comment>
<sequence>MQTIEKALHQPMPFTTGGQTISDRYVSREISPIRFDFRLTAAKHSLAGSQLGKTICKATTEELMAPKKKHLDYLLHCTNEPNVSIPSMANLLIERTQHPNWTVVYKALITIHNIMCYGNEASLTINADCYDMSQHVRRYGKYIGEKIATYRVCAFDFCKVKRGREDGLLRTMHTDKLLKTLPILQNQIDALLEFQVSASELNNGVINCSFILLFRDLIRLFACYNDGIINLLEKYFDMNKKQCRDALDTYKGFL</sequence>
<gene>
    <name evidence="3" type="ORF">ANCCAN_11255</name>
</gene>
<evidence type="ECO:0000259" key="2">
    <source>
        <dbReference type="PROSITE" id="PS50942"/>
    </source>
</evidence>
<keyword evidence="4" id="KW-1185">Reference proteome</keyword>
<dbReference type="InterPro" id="IPR014712">
    <property type="entry name" value="ANTH_dom_sf"/>
</dbReference>
<dbReference type="GO" id="GO:0000149">
    <property type="term" value="F:SNARE binding"/>
    <property type="evidence" value="ECO:0007669"/>
    <property type="project" value="TreeGrafter"/>
</dbReference>
<dbReference type="PANTHER" id="PTHR22951:SF5">
    <property type="entry name" value="PHOSPHATIDYLINOSITOL-BINDING CLATHRIN ASSEMBLY PROTEIN LAP"/>
    <property type="match status" value="1"/>
</dbReference>
<organism evidence="3 4">
    <name type="scientific">Ancylostoma caninum</name>
    <name type="common">Dog hookworm</name>
    <dbReference type="NCBI Taxonomy" id="29170"/>
    <lineage>
        <taxon>Eukaryota</taxon>
        <taxon>Metazoa</taxon>
        <taxon>Ecdysozoa</taxon>
        <taxon>Nematoda</taxon>
        <taxon>Chromadorea</taxon>
        <taxon>Rhabditida</taxon>
        <taxon>Rhabditina</taxon>
        <taxon>Rhabditomorpha</taxon>
        <taxon>Strongyloidea</taxon>
        <taxon>Ancylostomatidae</taxon>
        <taxon>Ancylostomatinae</taxon>
        <taxon>Ancylostoma</taxon>
    </lineage>
</organism>
<evidence type="ECO:0000313" key="4">
    <source>
        <dbReference type="Proteomes" id="UP000252519"/>
    </source>
</evidence>
<feature type="domain" description="ENTH" evidence="2">
    <location>
        <begin position="43"/>
        <end position="182"/>
    </location>
</feature>
<dbReference type="SMART" id="SM00273">
    <property type="entry name" value="ENTH"/>
    <property type="match status" value="1"/>
</dbReference>
<dbReference type="SUPFAM" id="SSF48464">
    <property type="entry name" value="ENTH/VHS domain"/>
    <property type="match status" value="1"/>
</dbReference>
<dbReference type="Proteomes" id="UP000252519">
    <property type="component" value="Unassembled WGS sequence"/>
</dbReference>
<dbReference type="GO" id="GO:0005546">
    <property type="term" value="F:phosphatidylinositol-4,5-bisphosphate binding"/>
    <property type="evidence" value="ECO:0007669"/>
    <property type="project" value="TreeGrafter"/>
</dbReference>
<feature type="non-terminal residue" evidence="3">
    <location>
        <position position="254"/>
    </location>
</feature>
<dbReference type="PROSITE" id="PS50942">
    <property type="entry name" value="ENTH"/>
    <property type="match status" value="1"/>
</dbReference>
<dbReference type="GO" id="GO:0098894">
    <property type="term" value="C:extrinsic component of presynaptic endocytic zone membrane"/>
    <property type="evidence" value="ECO:0007669"/>
    <property type="project" value="TreeGrafter"/>
</dbReference>
<dbReference type="GO" id="GO:0072583">
    <property type="term" value="P:clathrin-dependent endocytosis"/>
    <property type="evidence" value="ECO:0007669"/>
    <property type="project" value="InterPro"/>
</dbReference>